<reference evidence="2" key="2">
    <citation type="submission" date="2020-09" db="EMBL/GenBank/DDBJ databases">
        <authorList>
            <person name="Sun Q."/>
            <person name="Sedlacek I."/>
        </authorList>
    </citation>
    <scope>NUCLEOTIDE SEQUENCE</scope>
    <source>
        <strain evidence="2">CCM 7905</strain>
    </source>
</reference>
<evidence type="ECO:0000313" key="2">
    <source>
        <dbReference type="EMBL" id="GGG14199.1"/>
    </source>
</evidence>
<dbReference type="NCBIfam" id="TIGR03930">
    <property type="entry name" value="WXG100_ESAT6"/>
    <property type="match status" value="1"/>
</dbReference>
<comment type="similarity">
    <text evidence="1">Belongs to the WXG100 family.</text>
</comment>
<dbReference type="EMBL" id="BMCU01000003">
    <property type="protein sequence ID" value="GGG14199.1"/>
    <property type="molecule type" value="Genomic_DNA"/>
</dbReference>
<sequence>MSQMKTTVETMQVTAAKVDGLTAEIKSLLDQLRGDVQAVGGSWEGAAAVAFQSVMDRWDTSANKLQLALGAIGDSIKSSGTAYGAAEEDNTRSISNAAGTLNL</sequence>
<reference evidence="2" key="1">
    <citation type="journal article" date="2014" name="Int. J. Syst. Evol. Microbiol.">
        <title>Complete genome sequence of Corynebacterium casei LMG S-19264T (=DSM 44701T), isolated from a smear-ripened cheese.</title>
        <authorList>
            <consortium name="US DOE Joint Genome Institute (JGI-PGF)"/>
            <person name="Walter F."/>
            <person name="Albersmeier A."/>
            <person name="Kalinowski J."/>
            <person name="Ruckert C."/>
        </authorList>
    </citation>
    <scope>NUCLEOTIDE SEQUENCE</scope>
    <source>
        <strain evidence="2">CCM 7905</strain>
    </source>
</reference>
<evidence type="ECO:0000256" key="1">
    <source>
        <dbReference type="RuleBase" id="RU362001"/>
    </source>
</evidence>
<keyword evidence="3" id="KW-1185">Reference proteome</keyword>
<dbReference type="AlphaFoldDB" id="A0A917LDA0"/>
<name>A0A917LDA0_9NOCA</name>
<evidence type="ECO:0000313" key="3">
    <source>
        <dbReference type="Proteomes" id="UP000654257"/>
    </source>
</evidence>
<dbReference type="Proteomes" id="UP000654257">
    <property type="component" value="Unassembled WGS sequence"/>
</dbReference>
<dbReference type="SUPFAM" id="SSF140453">
    <property type="entry name" value="EsxAB dimer-like"/>
    <property type="match status" value="1"/>
</dbReference>
<dbReference type="InterPro" id="IPR036689">
    <property type="entry name" value="ESAT-6-like_sf"/>
</dbReference>
<proteinExistence type="inferred from homology"/>
<accession>A0A917LDA0</accession>
<dbReference type="Gene3D" id="1.10.287.1060">
    <property type="entry name" value="ESAT-6-like"/>
    <property type="match status" value="1"/>
</dbReference>
<dbReference type="Pfam" id="PF06013">
    <property type="entry name" value="WXG100"/>
    <property type="match status" value="1"/>
</dbReference>
<comment type="caution">
    <text evidence="2">The sequence shown here is derived from an EMBL/GenBank/DDBJ whole genome shotgun (WGS) entry which is preliminary data.</text>
</comment>
<dbReference type="InterPro" id="IPR010310">
    <property type="entry name" value="T7SS_ESAT-6-like"/>
</dbReference>
<protein>
    <recommendedName>
        <fullName evidence="1">ESAT-6-like protein</fullName>
    </recommendedName>
</protein>
<gene>
    <name evidence="2" type="ORF">GCM10007304_30360</name>
</gene>
<organism evidence="2 3">
    <name type="scientific">Rhodococcoides trifolii</name>
    <dbReference type="NCBI Taxonomy" id="908250"/>
    <lineage>
        <taxon>Bacteria</taxon>
        <taxon>Bacillati</taxon>
        <taxon>Actinomycetota</taxon>
        <taxon>Actinomycetes</taxon>
        <taxon>Mycobacteriales</taxon>
        <taxon>Nocardiaceae</taxon>
        <taxon>Rhodococcoides</taxon>
    </lineage>
</organism>